<dbReference type="PATRIC" id="fig|1137280.3.peg.176"/>
<dbReference type="Pfam" id="PF02826">
    <property type="entry name" value="2-Hacid_dh_C"/>
    <property type="match status" value="1"/>
</dbReference>
<dbReference type="STRING" id="1137280.D777_00180"/>
<keyword evidence="3" id="KW-0520">NAD</keyword>
<evidence type="ECO:0000313" key="8">
    <source>
        <dbReference type="Proteomes" id="UP000035057"/>
    </source>
</evidence>
<dbReference type="InterPro" id="IPR029752">
    <property type="entry name" value="D-isomer_DH_CS1"/>
</dbReference>
<gene>
    <name evidence="7" type="ORF">D777_00180</name>
</gene>
<sequence>MKVAVFSTKPYDEQFLQRANEESHQHELVFFEARLNEATAPLAKGFGAVCVFVNDQVNSAVLNVLAEGGTRAIALRCAGFNNVDLKAAERLGIDVVRVPAYSPYAVAEHTVALMLTLNRQIHRAYHRIRDGNFALDGLLGFDLHGRTVGVIGTGQIGVEVVRIMRGFGCRVLCHDLKPNSDAEQLGADYVPLDQLFGQSDIVTLHCPLTPETHHLIDADAIGKMKKGVMVINTSRGAIVDTSAMIEGLKSGHVGYLGLDVYEEEGDLFFEDLSNIVLQDDVFARLLTFPNVVITGHQAFFTRHALESIAHTTLGNLTALESNGQCENRVTG</sequence>
<evidence type="ECO:0000256" key="4">
    <source>
        <dbReference type="RuleBase" id="RU003719"/>
    </source>
</evidence>
<comment type="caution">
    <text evidence="7">The sequence shown here is derived from an EMBL/GenBank/DDBJ whole genome shotgun (WGS) entry which is preliminary data.</text>
</comment>
<dbReference type="CDD" id="cd12183">
    <property type="entry name" value="LDH_like_2"/>
    <property type="match status" value="1"/>
</dbReference>
<dbReference type="SUPFAM" id="SSF51735">
    <property type="entry name" value="NAD(P)-binding Rossmann-fold domains"/>
    <property type="match status" value="1"/>
</dbReference>
<organism evidence="7 8">
    <name type="scientific">Marinobacter nitratireducens</name>
    <dbReference type="NCBI Taxonomy" id="1137280"/>
    <lineage>
        <taxon>Bacteria</taxon>
        <taxon>Pseudomonadati</taxon>
        <taxon>Pseudomonadota</taxon>
        <taxon>Gammaproteobacteria</taxon>
        <taxon>Pseudomonadales</taxon>
        <taxon>Marinobacteraceae</taxon>
        <taxon>Marinobacter</taxon>
    </lineage>
</organism>
<dbReference type="InterPro" id="IPR006139">
    <property type="entry name" value="D-isomer_2_OHA_DH_cat_dom"/>
</dbReference>
<dbReference type="PROSITE" id="PS00065">
    <property type="entry name" value="D_2_HYDROXYACID_DH_1"/>
    <property type="match status" value="1"/>
</dbReference>
<dbReference type="InterPro" id="IPR036291">
    <property type="entry name" value="NAD(P)-bd_dom_sf"/>
</dbReference>
<dbReference type="PANTHER" id="PTHR43026">
    <property type="entry name" value="2-HYDROXYACID DEHYDROGENASE HOMOLOG 1-RELATED"/>
    <property type="match status" value="1"/>
</dbReference>
<dbReference type="GO" id="GO:0008720">
    <property type="term" value="F:D-lactate dehydrogenase (NAD+) activity"/>
    <property type="evidence" value="ECO:0007669"/>
    <property type="project" value="TreeGrafter"/>
</dbReference>
<evidence type="ECO:0000256" key="3">
    <source>
        <dbReference type="ARBA" id="ARBA00023027"/>
    </source>
</evidence>
<evidence type="ECO:0000259" key="6">
    <source>
        <dbReference type="Pfam" id="PF02826"/>
    </source>
</evidence>
<feature type="domain" description="D-isomer specific 2-hydroxyacid dehydrogenase NAD-binding" evidence="6">
    <location>
        <begin position="111"/>
        <end position="298"/>
    </location>
</feature>
<evidence type="ECO:0000259" key="5">
    <source>
        <dbReference type="Pfam" id="PF00389"/>
    </source>
</evidence>
<protein>
    <submittedName>
        <fullName evidence="7">D-lactate dehydrogenase</fullName>
    </submittedName>
</protein>
<dbReference type="PROSITE" id="PS00670">
    <property type="entry name" value="D_2_HYDROXYACID_DH_2"/>
    <property type="match status" value="1"/>
</dbReference>
<dbReference type="GO" id="GO:0051287">
    <property type="term" value="F:NAD binding"/>
    <property type="evidence" value="ECO:0007669"/>
    <property type="project" value="InterPro"/>
</dbReference>
<dbReference type="Pfam" id="PF00389">
    <property type="entry name" value="2-Hacid_dh"/>
    <property type="match status" value="1"/>
</dbReference>
<keyword evidence="2 4" id="KW-0560">Oxidoreductase</keyword>
<name>A0A072N7F6_9GAMM</name>
<dbReference type="EMBL" id="ANIE01000001">
    <property type="protein sequence ID" value="KEF33172.1"/>
    <property type="molecule type" value="Genomic_DNA"/>
</dbReference>
<dbReference type="Proteomes" id="UP000035057">
    <property type="component" value="Unassembled WGS sequence"/>
</dbReference>
<dbReference type="PROSITE" id="PS00671">
    <property type="entry name" value="D_2_HYDROXYACID_DH_3"/>
    <property type="match status" value="1"/>
</dbReference>
<dbReference type="RefSeq" id="WP_036127724.1">
    <property type="nucleotide sequence ID" value="NZ_ANIE01000001.1"/>
</dbReference>
<dbReference type="InterPro" id="IPR058205">
    <property type="entry name" value="D-LDH-like"/>
</dbReference>
<dbReference type="InterPro" id="IPR006140">
    <property type="entry name" value="D-isomer_DH_NAD-bd"/>
</dbReference>
<accession>A0A072N7F6</accession>
<dbReference type="AlphaFoldDB" id="A0A072N7F6"/>
<keyword evidence="8" id="KW-1185">Reference proteome</keyword>
<reference evidence="7 8" key="1">
    <citation type="submission" date="2012-12" db="EMBL/GenBank/DDBJ databases">
        <title>Genome assembly of Marinobacter sp. AK21.</title>
        <authorList>
            <person name="Khatri I."/>
            <person name="Kumar R."/>
            <person name="Vaidya B."/>
            <person name="Subramanian S."/>
            <person name="Pinnaka A."/>
        </authorList>
    </citation>
    <scope>NUCLEOTIDE SEQUENCE [LARGE SCALE GENOMIC DNA]</scope>
    <source>
        <strain evidence="7 8">AK21</strain>
    </source>
</reference>
<dbReference type="Gene3D" id="3.40.50.720">
    <property type="entry name" value="NAD(P)-binding Rossmann-like Domain"/>
    <property type="match status" value="2"/>
</dbReference>
<dbReference type="OrthoDB" id="9805416at2"/>
<comment type="similarity">
    <text evidence="1 4">Belongs to the D-isomer specific 2-hydroxyacid dehydrogenase family.</text>
</comment>
<evidence type="ECO:0000313" key="7">
    <source>
        <dbReference type="EMBL" id="KEF33172.1"/>
    </source>
</evidence>
<dbReference type="FunFam" id="3.40.50.720:FF:000050">
    <property type="entry name" value="D-lactate dehydrogenase"/>
    <property type="match status" value="1"/>
</dbReference>
<evidence type="ECO:0000256" key="2">
    <source>
        <dbReference type="ARBA" id="ARBA00023002"/>
    </source>
</evidence>
<dbReference type="PANTHER" id="PTHR43026:SF1">
    <property type="entry name" value="2-HYDROXYACID DEHYDROGENASE HOMOLOG 1-RELATED"/>
    <property type="match status" value="1"/>
</dbReference>
<feature type="domain" description="D-isomer specific 2-hydroxyacid dehydrogenase catalytic" evidence="5">
    <location>
        <begin position="3"/>
        <end position="329"/>
    </location>
</feature>
<dbReference type="InterPro" id="IPR029753">
    <property type="entry name" value="D-isomer_DH_CS"/>
</dbReference>
<evidence type="ECO:0000256" key="1">
    <source>
        <dbReference type="ARBA" id="ARBA00005854"/>
    </source>
</evidence>
<dbReference type="SUPFAM" id="SSF52283">
    <property type="entry name" value="Formate/glycerate dehydrogenase catalytic domain-like"/>
    <property type="match status" value="1"/>
</dbReference>
<proteinExistence type="inferred from homology"/>